<sequence>MTATIFTDEHHKICLDKPGADTYIKISYPLKYGRYSEIETRDAVLQFNLNHEIVRARGKDSKWIQPTEWLKRSMGNDWVYYSTGGYTGVFEATGEYYLPNLPYPTNSLLGGKPLKEPSVMRITHHWYDILQAVKAQCNRPHPAVQSFLEQAVANTPKILEQKAQQLFDIADGRITVMPPDARHVDYDIIPLTISHGCIYKCKFCRVKTNAPFSMASETEILSKIARLKKLYGNDLVNYNGLFLGEHDALNAHAGLILFAADSAFKAFDFKNAYMKGARLFMFGSVDSLLKAPPYLFEKLNALDYRTHINIGLESANQETLDRIGKPITTDQVLRAFDKMQQINGQYDRIEITANFIMDDTLPKAHYTTFLSLVRDKVPRPRDKGSIYLSPLRINAPSRSVLFQFNELKRLSHLPTYLYIIQRL</sequence>
<evidence type="ECO:0000256" key="4">
    <source>
        <dbReference type="ARBA" id="ARBA00023004"/>
    </source>
</evidence>
<dbReference type="InterPro" id="IPR023404">
    <property type="entry name" value="rSAM_horseshoe"/>
</dbReference>
<dbReference type="EMBL" id="FWXY01000001">
    <property type="protein sequence ID" value="SMC36718.1"/>
    <property type="molecule type" value="Genomic_DNA"/>
</dbReference>
<dbReference type="SUPFAM" id="SSF102114">
    <property type="entry name" value="Radical SAM enzymes"/>
    <property type="match status" value="1"/>
</dbReference>
<dbReference type="PANTHER" id="PTHR43409">
    <property type="entry name" value="ANAEROBIC MAGNESIUM-PROTOPORPHYRIN IX MONOMETHYL ESTER CYCLASE-RELATED"/>
    <property type="match status" value="1"/>
</dbReference>
<evidence type="ECO:0000313" key="7">
    <source>
        <dbReference type="EMBL" id="SMC36718.1"/>
    </source>
</evidence>
<dbReference type="RefSeq" id="WP_139795653.1">
    <property type="nucleotide sequence ID" value="NZ_FWXY01000001.1"/>
</dbReference>
<dbReference type="InterPro" id="IPR058240">
    <property type="entry name" value="rSAM_sf"/>
</dbReference>
<keyword evidence="8" id="KW-1185">Reference proteome</keyword>
<evidence type="ECO:0000256" key="1">
    <source>
        <dbReference type="ARBA" id="ARBA00001966"/>
    </source>
</evidence>
<dbReference type="GO" id="GO:0003824">
    <property type="term" value="F:catalytic activity"/>
    <property type="evidence" value="ECO:0007669"/>
    <property type="project" value="InterPro"/>
</dbReference>
<dbReference type="InterPro" id="IPR007197">
    <property type="entry name" value="rSAM"/>
</dbReference>
<reference evidence="7 8" key="1">
    <citation type="submission" date="2017-04" db="EMBL/GenBank/DDBJ databases">
        <authorList>
            <person name="Afonso C.L."/>
            <person name="Miller P.J."/>
            <person name="Scott M.A."/>
            <person name="Spackman E."/>
            <person name="Goraichik I."/>
            <person name="Dimitrov K.M."/>
            <person name="Suarez D.L."/>
            <person name="Swayne D.E."/>
        </authorList>
    </citation>
    <scope>NUCLEOTIDE SEQUENCE [LARGE SCALE GENOMIC DNA]</scope>
    <source>
        <strain evidence="7 8">DSM 3385</strain>
    </source>
</reference>
<evidence type="ECO:0000256" key="5">
    <source>
        <dbReference type="ARBA" id="ARBA00023014"/>
    </source>
</evidence>
<keyword evidence="3" id="KW-0479">Metal-binding</keyword>
<keyword evidence="2" id="KW-0949">S-adenosyl-L-methionine</keyword>
<evidence type="ECO:0000256" key="2">
    <source>
        <dbReference type="ARBA" id="ARBA00022691"/>
    </source>
</evidence>
<dbReference type="GO" id="GO:0051536">
    <property type="term" value="F:iron-sulfur cluster binding"/>
    <property type="evidence" value="ECO:0007669"/>
    <property type="project" value="UniProtKB-KW"/>
</dbReference>
<protein>
    <submittedName>
        <fullName evidence="7">Radical SAM superfamily protein</fullName>
    </submittedName>
</protein>
<dbReference type="AlphaFoldDB" id="A0A1W1YLW3"/>
<dbReference type="SFLD" id="SFLDS00029">
    <property type="entry name" value="Radical_SAM"/>
    <property type="match status" value="1"/>
</dbReference>
<feature type="domain" description="Radical SAM core" evidence="6">
    <location>
        <begin position="192"/>
        <end position="343"/>
    </location>
</feature>
<evidence type="ECO:0000313" key="8">
    <source>
        <dbReference type="Proteomes" id="UP000192418"/>
    </source>
</evidence>
<dbReference type="InterPro" id="IPR051198">
    <property type="entry name" value="BchE-like"/>
</dbReference>
<dbReference type="OrthoDB" id="5428596at2"/>
<dbReference type="SFLD" id="SFLDG01082">
    <property type="entry name" value="B12-binding_domain_containing"/>
    <property type="match status" value="1"/>
</dbReference>
<gene>
    <name evidence="7" type="ORF">SAMN02746065_101147</name>
</gene>
<dbReference type="Proteomes" id="UP000192418">
    <property type="component" value="Unassembled WGS sequence"/>
</dbReference>
<evidence type="ECO:0000259" key="6">
    <source>
        <dbReference type="Pfam" id="PF04055"/>
    </source>
</evidence>
<comment type="cofactor">
    <cofactor evidence="1">
        <name>[4Fe-4S] cluster</name>
        <dbReference type="ChEBI" id="CHEBI:49883"/>
    </cofactor>
</comment>
<proteinExistence type="predicted"/>
<keyword evidence="5" id="KW-0411">Iron-sulfur</keyword>
<dbReference type="GO" id="GO:0046872">
    <property type="term" value="F:metal ion binding"/>
    <property type="evidence" value="ECO:0007669"/>
    <property type="project" value="UniProtKB-KW"/>
</dbReference>
<dbReference type="STRING" id="1121400.SAMN02746065_101147"/>
<name>A0A1W1YLW3_9BACT</name>
<dbReference type="Gene3D" id="3.80.30.20">
    <property type="entry name" value="tm_1862 like domain"/>
    <property type="match status" value="1"/>
</dbReference>
<evidence type="ECO:0000256" key="3">
    <source>
        <dbReference type="ARBA" id="ARBA00022723"/>
    </source>
</evidence>
<accession>A0A1W1YLW3</accession>
<dbReference type="Pfam" id="PF04055">
    <property type="entry name" value="Radical_SAM"/>
    <property type="match status" value="1"/>
</dbReference>
<keyword evidence="4" id="KW-0408">Iron</keyword>
<organism evidence="7 8">
    <name type="scientific">Desulfocicer vacuolatum DSM 3385</name>
    <dbReference type="NCBI Taxonomy" id="1121400"/>
    <lineage>
        <taxon>Bacteria</taxon>
        <taxon>Pseudomonadati</taxon>
        <taxon>Thermodesulfobacteriota</taxon>
        <taxon>Desulfobacteria</taxon>
        <taxon>Desulfobacterales</taxon>
        <taxon>Desulfobacteraceae</taxon>
        <taxon>Desulfocicer</taxon>
    </lineage>
</organism>